<comment type="subcellular location">
    <subcellularLocation>
        <location evidence="13">Cytoplasm</location>
    </subcellularLocation>
</comment>
<evidence type="ECO:0000256" key="10">
    <source>
        <dbReference type="ARBA" id="ARBA00023211"/>
    </source>
</evidence>
<evidence type="ECO:0000256" key="3">
    <source>
        <dbReference type="ARBA" id="ARBA00022598"/>
    </source>
</evidence>
<feature type="binding site" evidence="15">
    <location>
        <begin position="178"/>
        <end position="179"/>
    </location>
    <ligand>
        <name>ATP</name>
        <dbReference type="ChEBI" id="CHEBI:30616"/>
    </ligand>
</feature>
<dbReference type="Proteomes" id="UP000216339">
    <property type="component" value="Unassembled WGS sequence"/>
</dbReference>
<dbReference type="InterPro" id="IPR000291">
    <property type="entry name" value="D-Ala_lig_Van_CS"/>
</dbReference>
<feature type="binding site" evidence="16">
    <location>
        <position position="289"/>
    </location>
    <ligand>
        <name>Mg(2+)</name>
        <dbReference type="ChEBI" id="CHEBI:18420"/>
        <label>1</label>
    </ligand>
</feature>
<dbReference type="GO" id="GO:0071555">
    <property type="term" value="P:cell wall organization"/>
    <property type="evidence" value="ECO:0007669"/>
    <property type="project" value="UniProtKB-KW"/>
</dbReference>
<dbReference type="PANTHER" id="PTHR23132">
    <property type="entry name" value="D-ALANINE--D-ALANINE LIGASE"/>
    <property type="match status" value="1"/>
</dbReference>
<keyword evidence="3 13" id="KW-0436">Ligase</keyword>
<evidence type="ECO:0000256" key="15">
    <source>
        <dbReference type="PIRSR" id="PIRSR039102-2"/>
    </source>
</evidence>
<keyword evidence="20" id="KW-1185">Reference proteome</keyword>
<evidence type="ECO:0000256" key="1">
    <source>
        <dbReference type="ARBA" id="ARBA00001936"/>
    </source>
</evidence>
<evidence type="ECO:0000256" key="12">
    <source>
        <dbReference type="ARBA" id="ARBA00047614"/>
    </source>
</evidence>
<feature type="binding site" evidence="15">
    <location>
        <begin position="170"/>
        <end position="172"/>
    </location>
    <ligand>
        <name>ATP</name>
        <dbReference type="ChEBI" id="CHEBI:30616"/>
    </ligand>
</feature>
<dbReference type="GO" id="GO:0009252">
    <property type="term" value="P:peptidoglycan biosynthetic process"/>
    <property type="evidence" value="ECO:0007669"/>
    <property type="project" value="UniProtKB-UniRule"/>
</dbReference>
<dbReference type="FunFam" id="3.30.470.20:FF:000008">
    <property type="entry name" value="D-alanine--D-alanine ligase"/>
    <property type="match status" value="1"/>
</dbReference>
<sequence length="351" mass="37597">MPDLHVGLLYGGQSAEHDVSILSAKNVRAALGDRHRVTAIYITRDGRWLVGDSARLGADTEAGTAATFTPEGGASTVSASGLGALGLDVVFPVLHGHNGEDGTIQGFLHTLGIPFVGPDVLASAACMDKVVAKRILEAAGIPGTPYAVVHAHGERPSFETLTQRLTPPLFVKPANSGSSVGITRVTEAGALSEAFDVAFRYDKTVLVEQGVSGREIEVAVLGNERPEASVPGEIVLTSEYYDYDSKYEDPDASRMEVPADLHDDVAERIREVAVEAYAALGCEGLSRVDFFVTGGGDVLVNEINTIPGFTARSMYPVMWEQTGRPFPDVVDELIRLALARHERDRQRKTTR</sequence>
<accession>A0A271J2Z6</accession>
<feature type="binding site" evidence="16">
    <location>
        <position position="304"/>
    </location>
    <ligand>
        <name>Mg(2+)</name>
        <dbReference type="ChEBI" id="CHEBI:18420"/>
        <label>2</label>
    </ligand>
</feature>
<dbReference type="UniPathway" id="UPA00219"/>
<keyword evidence="7 16" id="KW-0460">Magnesium</keyword>
<dbReference type="InterPro" id="IPR011761">
    <property type="entry name" value="ATP-grasp"/>
</dbReference>
<comment type="caution">
    <text evidence="19">The sequence shown here is derived from an EMBL/GenBank/DDBJ whole genome shotgun (WGS) entry which is preliminary data.</text>
</comment>
<comment type="cofactor">
    <cofactor evidence="16">
        <name>Mg(2+)</name>
        <dbReference type="ChEBI" id="CHEBI:18420"/>
    </cofactor>
    <cofactor evidence="16">
        <name>Mn(2+)</name>
        <dbReference type="ChEBI" id="CHEBI:29035"/>
    </cofactor>
    <text evidence="16">Binds 2 magnesium or manganese ions per subunit.</text>
</comment>
<dbReference type="EMBL" id="MQWD01000001">
    <property type="protein sequence ID" value="PAP77720.1"/>
    <property type="molecule type" value="Genomic_DNA"/>
</dbReference>
<keyword evidence="6 17" id="KW-0067">ATP-binding</keyword>
<dbReference type="OrthoDB" id="9813261at2"/>
<dbReference type="SUPFAM" id="SSF52440">
    <property type="entry name" value="PreATP-grasp domain"/>
    <property type="match status" value="1"/>
</dbReference>
<dbReference type="InterPro" id="IPR011095">
    <property type="entry name" value="Dala_Dala_lig_C"/>
</dbReference>
<evidence type="ECO:0000256" key="17">
    <source>
        <dbReference type="PROSITE-ProRule" id="PRU00409"/>
    </source>
</evidence>
<organism evidence="19 20">
    <name type="scientific">Rubrivirga marina</name>
    <dbReference type="NCBI Taxonomy" id="1196024"/>
    <lineage>
        <taxon>Bacteria</taxon>
        <taxon>Pseudomonadati</taxon>
        <taxon>Rhodothermota</taxon>
        <taxon>Rhodothermia</taxon>
        <taxon>Rhodothermales</taxon>
        <taxon>Rubricoccaceae</taxon>
        <taxon>Rubrivirga</taxon>
    </lineage>
</organism>
<dbReference type="PIRSF" id="PIRSF039102">
    <property type="entry name" value="Ddl/VanB"/>
    <property type="match status" value="1"/>
</dbReference>
<evidence type="ECO:0000256" key="16">
    <source>
        <dbReference type="PIRSR" id="PIRSR039102-3"/>
    </source>
</evidence>
<dbReference type="GO" id="GO:0005829">
    <property type="term" value="C:cytosol"/>
    <property type="evidence" value="ECO:0007669"/>
    <property type="project" value="TreeGrafter"/>
</dbReference>
<feature type="active site" evidence="14">
    <location>
        <position position="178"/>
    </location>
</feature>
<comment type="catalytic activity">
    <reaction evidence="12 13">
        <text>2 D-alanine + ATP = D-alanyl-D-alanine + ADP + phosphate + H(+)</text>
        <dbReference type="Rhea" id="RHEA:11224"/>
        <dbReference type="ChEBI" id="CHEBI:15378"/>
        <dbReference type="ChEBI" id="CHEBI:30616"/>
        <dbReference type="ChEBI" id="CHEBI:43474"/>
        <dbReference type="ChEBI" id="CHEBI:57416"/>
        <dbReference type="ChEBI" id="CHEBI:57822"/>
        <dbReference type="ChEBI" id="CHEBI:456216"/>
        <dbReference type="EC" id="6.3.2.4"/>
    </reaction>
</comment>
<evidence type="ECO:0000256" key="9">
    <source>
        <dbReference type="ARBA" id="ARBA00022984"/>
    </source>
</evidence>
<evidence type="ECO:0000256" key="13">
    <source>
        <dbReference type="HAMAP-Rule" id="MF_00047"/>
    </source>
</evidence>
<evidence type="ECO:0000313" key="19">
    <source>
        <dbReference type="EMBL" id="PAP77720.1"/>
    </source>
</evidence>
<keyword evidence="4 16" id="KW-0479">Metal-binding</keyword>
<evidence type="ECO:0000256" key="6">
    <source>
        <dbReference type="ARBA" id="ARBA00022840"/>
    </source>
</evidence>
<proteinExistence type="inferred from homology"/>
<dbReference type="InterPro" id="IPR013815">
    <property type="entry name" value="ATP_grasp_subdomain_1"/>
</dbReference>
<feature type="binding site" evidence="15">
    <location>
        <begin position="301"/>
        <end position="302"/>
    </location>
    <ligand>
        <name>ATP</name>
        <dbReference type="ChEBI" id="CHEBI:30616"/>
    </ligand>
</feature>
<name>A0A271J2Z6_9BACT</name>
<keyword evidence="5 15" id="KW-0547">Nucleotide-binding</keyword>
<keyword evidence="8 13" id="KW-0133">Cell shape</keyword>
<dbReference type="PROSITE" id="PS00843">
    <property type="entry name" value="DALA_DALA_LIGASE_1"/>
    <property type="match status" value="1"/>
</dbReference>
<dbReference type="InterPro" id="IPR011127">
    <property type="entry name" value="Dala_Dala_lig_N"/>
</dbReference>
<feature type="active site" evidence="14">
    <location>
        <position position="313"/>
    </location>
</feature>
<evidence type="ECO:0000256" key="5">
    <source>
        <dbReference type="ARBA" id="ARBA00022741"/>
    </source>
</evidence>
<keyword evidence="9 13" id="KW-0573">Peptidoglycan synthesis</keyword>
<dbReference type="RefSeq" id="WP_095511385.1">
    <property type="nucleotide sequence ID" value="NZ_MQWD01000001.1"/>
</dbReference>
<keyword evidence="13" id="KW-0963">Cytoplasm</keyword>
<dbReference type="HAMAP" id="MF_00047">
    <property type="entry name" value="Dala_Dala_lig"/>
    <property type="match status" value="1"/>
</dbReference>
<evidence type="ECO:0000256" key="8">
    <source>
        <dbReference type="ARBA" id="ARBA00022960"/>
    </source>
</evidence>
<feature type="binding site" evidence="15">
    <location>
        <begin position="208"/>
        <end position="215"/>
    </location>
    <ligand>
        <name>ATP</name>
        <dbReference type="ChEBI" id="CHEBI:30616"/>
    </ligand>
</feature>
<dbReference type="AlphaFoldDB" id="A0A271J2Z6"/>
<dbReference type="PROSITE" id="PS00844">
    <property type="entry name" value="DALA_DALA_LIGASE_2"/>
    <property type="match status" value="1"/>
</dbReference>
<gene>
    <name evidence="13" type="primary">ddl</name>
    <name evidence="19" type="ORF">BSZ37_15345</name>
</gene>
<dbReference type="PROSITE" id="PS50975">
    <property type="entry name" value="ATP_GRASP"/>
    <property type="match status" value="1"/>
</dbReference>
<dbReference type="GO" id="GO:0046872">
    <property type="term" value="F:metal ion binding"/>
    <property type="evidence" value="ECO:0007669"/>
    <property type="project" value="UniProtKB-KW"/>
</dbReference>
<dbReference type="SUPFAM" id="SSF56059">
    <property type="entry name" value="Glutathione synthetase ATP-binding domain-like"/>
    <property type="match status" value="1"/>
</dbReference>
<dbReference type="PANTHER" id="PTHR23132:SF25">
    <property type="entry name" value="D-ALANINE--D-ALANINE LIGASE A"/>
    <property type="match status" value="1"/>
</dbReference>
<dbReference type="Pfam" id="PF01820">
    <property type="entry name" value="Dala_Dala_lig_N"/>
    <property type="match status" value="1"/>
</dbReference>
<dbReference type="GO" id="GO:0008360">
    <property type="term" value="P:regulation of cell shape"/>
    <property type="evidence" value="ECO:0007669"/>
    <property type="project" value="UniProtKB-KW"/>
</dbReference>
<evidence type="ECO:0000256" key="4">
    <source>
        <dbReference type="ARBA" id="ARBA00022723"/>
    </source>
</evidence>
<evidence type="ECO:0000256" key="14">
    <source>
        <dbReference type="PIRSR" id="PIRSR039102-1"/>
    </source>
</evidence>
<evidence type="ECO:0000256" key="7">
    <source>
        <dbReference type="ARBA" id="ARBA00022842"/>
    </source>
</evidence>
<feature type="domain" description="ATP-grasp" evidence="18">
    <location>
        <begin position="133"/>
        <end position="335"/>
    </location>
</feature>
<dbReference type="GO" id="GO:0005524">
    <property type="term" value="F:ATP binding"/>
    <property type="evidence" value="ECO:0007669"/>
    <property type="project" value="UniProtKB-UniRule"/>
</dbReference>
<protein>
    <recommendedName>
        <fullName evidence="13">D-alanine--D-alanine ligase</fullName>
        <ecNumber evidence="13">6.3.2.4</ecNumber>
    </recommendedName>
    <alternativeName>
        <fullName evidence="13">D-Ala-D-Ala ligase</fullName>
    </alternativeName>
    <alternativeName>
        <fullName evidence="13">D-alanylalanine synthetase</fullName>
    </alternativeName>
</protein>
<dbReference type="NCBIfam" id="TIGR01205">
    <property type="entry name" value="D_ala_D_alaTIGR"/>
    <property type="match status" value="1"/>
</dbReference>
<evidence type="ECO:0000313" key="20">
    <source>
        <dbReference type="Proteomes" id="UP000216339"/>
    </source>
</evidence>
<reference evidence="19 20" key="1">
    <citation type="submission" date="2016-11" db="EMBL/GenBank/DDBJ databases">
        <title>Study of marine rhodopsin-containing bacteria.</title>
        <authorList>
            <person name="Yoshizawa S."/>
            <person name="Kumagai Y."/>
            <person name="Kogure K."/>
        </authorList>
    </citation>
    <scope>NUCLEOTIDE SEQUENCE [LARGE SCALE GENOMIC DNA]</scope>
    <source>
        <strain evidence="19 20">SAORIC-28</strain>
    </source>
</reference>
<feature type="binding site" evidence="16">
    <location>
        <position position="302"/>
    </location>
    <ligand>
        <name>Mg(2+)</name>
        <dbReference type="ChEBI" id="CHEBI:18420"/>
        <label>2</label>
    </ligand>
</feature>
<comment type="similarity">
    <text evidence="2 13">Belongs to the D-alanine--D-alanine ligase family.</text>
</comment>
<comment type="pathway">
    <text evidence="13">Cell wall biogenesis; peptidoglycan biosynthesis.</text>
</comment>
<dbReference type="Pfam" id="PF07478">
    <property type="entry name" value="Dala_Dala_lig_C"/>
    <property type="match status" value="1"/>
</dbReference>
<dbReference type="NCBIfam" id="NF002528">
    <property type="entry name" value="PRK01966.1-4"/>
    <property type="match status" value="1"/>
</dbReference>
<comment type="function">
    <text evidence="13">Cell wall formation.</text>
</comment>
<dbReference type="GO" id="GO:0008716">
    <property type="term" value="F:D-alanine-D-alanine ligase activity"/>
    <property type="evidence" value="ECO:0007669"/>
    <property type="project" value="UniProtKB-UniRule"/>
</dbReference>
<dbReference type="InterPro" id="IPR005905">
    <property type="entry name" value="D_ala_D_ala"/>
</dbReference>
<evidence type="ECO:0000256" key="2">
    <source>
        <dbReference type="ARBA" id="ARBA00010871"/>
    </source>
</evidence>
<evidence type="ECO:0000256" key="11">
    <source>
        <dbReference type="ARBA" id="ARBA00023316"/>
    </source>
</evidence>
<comment type="cofactor">
    <cofactor evidence="1">
        <name>Mn(2+)</name>
        <dbReference type="ChEBI" id="CHEBI:29035"/>
    </cofactor>
</comment>
<dbReference type="EC" id="6.3.2.4" evidence="13"/>
<keyword evidence="10 16" id="KW-0464">Manganese</keyword>
<evidence type="ECO:0000259" key="18">
    <source>
        <dbReference type="PROSITE" id="PS50975"/>
    </source>
</evidence>
<keyword evidence="11 13" id="KW-0961">Cell wall biogenesis/degradation</keyword>
<feature type="binding site" evidence="16">
    <location>
        <position position="302"/>
    </location>
    <ligand>
        <name>Mg(2+)</name>
        <dbReference type="ChEBI" id="CHEBI:18420"/>
        <label>1</label>
    </ligand>
</feature>
<dbReference type="NCBIfam" id="NF002378">
    <property type="entry name" value="PRK01372.1"/>
    <property type="match status" value="1"/>
</dbReference>
<feature type="binding site" evidence="15">
    <location>
        <position position="129"/>
    </location>
    <ligand>
        <name>ATP</name>
        <dbReference type="ChEBI" id="CHEBI:30616"/>
    </ligand>
</feature>
<dbReference type="Gene3D" id="3.40.50.20">
    <property type="match status" value="1"/>
</dbReference>
<dbReference type="Gene3D" id="3.30.1490.20">
    <property type="entry name" value="ATP-grasp fold, A domain"/>
    <property type="match status" value="1"/>
</dbReference>
<dbReference type="Gene3D" id="3.30.470.20">
    <property type="entry name" value="ATP-grasp fold, B domain"/>
    <property type="match status" value="1"/>
</dbReference>
<dbReference type="InterPro" id="IPR016185">
    <property type="entry name" value="PreATP-grasp_dom_sf"/>
</dbReference>
<feature type="active site" evidence="14">
    <location>
        <position position="16"/>
    </location>
</feature>